<dbReference type="EC" id="1.14.13.149" evidence="2"/>
<keyword evidence="5" id="KW-1185">Reference proteome</keyword>
<dbReference type="AlphaFoldDB" id="A0A0A2N0C6"/>
<dbReference type="PANTHER" id="PTHR30458">
    <property type="entry name" value="PHENYLACETIC ACID DEGRADATION PROTEIN PAA"/>
    <property type="match status" value="1"/>
</dbReference>
<organism evidence="1 4">
    <name type="scientific">Alcaligenes faecalis</name>
    <dbReference type="NCBI Taxonomy" id="511"/>
    <lineage>
        <taxon>Bacteria</taxon>
        <taxon>Pseudomonadati</taxon>
        <taxon>Pseudomonadota</taxon>
        <taxon>Betaproteobacteria</taxon>
        <taxon>Burkholderiales</taxon>
        <taxon>Alcaligenaceae</taxon>
        <taxon>Alcaligenes</taxon>
    </lineage>
</organism>
<dbReference type="GO" id="GO:0010124">
    <property type="term" value="P:phenylacetate catabolic process"/>
    <property type="evidence" value="ECO:0007669"/>
    <property type="project" value="InterPro"/>
</dbReference>
<gene>
    <name evidence="1" type="primary">paaI</name>
    <name evidence="2" type="synonym">paaC</name>
    <name evidence="1" type="ORF">DF183_02850</name>
    <name evidence="3" type="ORF">M2J83_13340</name>
    <name evidence="2" type="ORF">MXF72_06830</name>
</gene>
<dbReference type="Proteomes" id="UP000830925">
    <property type="component" value="Chromosome"/>
</dbReference>
<evidence type="ECO:0000313" key="4">
    <source>
        <dbReference type="Proteomes" id="UP000245216"/>
    </source>
</evidence>
<dbReference type="EMBL" id="CP095873">
    <property type="protein sequence ID" value="UPL22790.1"/>
    <property type="molecule type" value="Genomic_DNA"/>
</dbReference>
<sequence>MDKALFSYALRMGDSTLVLAQRLGEWTGHGPALEEELACANTALDLLGQARMWLTLAGETEGQGRDEDRLAYHRDVHEYTNYLLVERENGHYGDTLARQFLFDAWHCFLLEQLIESSDEQIREIAQKAHKEVLYHLRRSTDLIVRLGDGTPESHKRMQKAIDDAWFYLGELFLDDEVTEELAQRQAVPLMASLWQPCLEYIQNALERATLRCPAEQDAQHKAYRGGPQGRHTEALGFLLAEMQHLPRMYPDATW</sequence>
<dbReference type="InterPro" id="IPR052703">
    <property type="entry name" value="Aromatic_CoA_ox/epox"/>
</dbReference>
<dbReference type="NCBIfam" id="TIGR02158">
    <property type="entry name" value="PA_CoA_Oxy3"/>
    <property type="match status" value="1"/>
</dbReference>
<name>A0A0A2N0C6_ALCFA</name>
<dbReference type="eggNOG" id="COG3396">
    <property type="taxonomic scope" value="Bacteria"/>
</dbReference>
<dbReference type="EMBL" id="QEXO01000001">
    <property type="protein sequence ID" value="PWE15686.1"/>
    <property type="molecule type" value="Genomic_DNA"/>
</dbReference>
<dbReference type="EMBL" id="CP096916">
    <property type="protein sequence ID" value="WBM36793.1"/>
    <property type="molecule type" value="Genomic_DNA"/>
</dbReference>
<dbReference type="Proteomes" id="UP001211866">
    <property type="component" value="Chromosome"/>
</dbReference>
<evidence type="ECO:0000313" key="3">
    <source>
        <dbReference type="EMBL" id="WBM36793.1"/>
    </source>
</evidence>
<reference evidence="1 4" key="2">
    <citation type="submission" date="2018-05" db="EMBL/GenBank/DDBJ databases">
        <authorList>
            <person name="Lanie J.A."/>
            <person name="Ng W.-L."/>
            <person name="Kazmierczak K.M."/>
            <person name="Andrzejewski T.M."/>
            <person name="Davidsen T.M."/>
            <person name="Wayne K.J."/>
            <person name="Tettelin H."/>
            <person name="Glass J.I."/>
            <person name="Rusch D."/>
            <person name="Podicherti R."/>
            <person name="Tsui H.-C.T."/>
            <person name="Winkler M.E."/>
        </authorList>
    </citation>
    <scope>NUCLEOTIDE SEQUENCE [LARGE SCALE GENOMIC DNA]</scope>
    <source>
        <strain evidence="1 4">YBY</strain>
    </source>
</reference>
<proteinExistence type="predicted"/>
<dbReference type="PIRSF" id="PIRSF037834">
    <property type="entry name" value="PA_CoA_Oase3"/>
    <property type="match status" value="1"/>
</dbReference>
<reference evidence="3 5" key="4">
    <citation type="submission" date="2022-05" db="EMBL/GenBank/DDBJ databases">
        <title>Complete sequence of strain NY11312.</title>
        <authorList>
            <person name="Zhou D."/>
        </authorList>
    </citation>
    <scope>NUCLEOTIDE SEQUENCE [LARGE SCALE GENOMIC DNA]</scope>
    <source>
        <strain evidence="3 5">NY11312</strain>
    </source>
</reference>
<dbReference type="SUPFAM" id="SSF47240">
    <property type="entry name" value="Ferritin-like"/>
    <property type="match status" value="1"/>
</dbReference>
<accession>A0A0M7E1Z1</accession>
<keyword evidence="2" id="KW-0560">Oxidoreductase</keyword>
<dbReference type="GeneID" id="96773892"/>
<dbReference type="Proteomes" id="UP000245216">
    <property type="component" value="Unassembled WGS sequence"/>
</dbReference>
<reference evidence="2" key="3">
    <citation type="submission" date="2022-04" db="EMBL/GenBank/DDBJ databases">
        <title>Genomic mining of Alcaligenes faecalis D334 producing ectoin and derivatives.</title>
        <authorList>
            <person name="Doan V.T."/>
            <person name="Quach N.T."/>
            <person name="Vu T.-H.-N."/>
            <person name="Phi Q.-T."/>
        </authorList>
    </citation>
    <scope>NUCLEOTIDE SEQUENCE</scope>
    <source>
        <strain evidence="2">D334</strain>
    </source>
</reference>
<dbReference type="GO" id="GO:0005829">
    <property type="term" value="C:cytosol"/>
    <property type="evidence" value="ECO:0007669"/>
    <property type="project" value="TreeGrafter"/>
</dbReference>
<dbReference type="OrthoDB" id="9789947at2"/>
<dbReference type="InterPro" id="IPR012347">
    <property type="entry name" value="Ferritin-like"/>
</dbReference>
<dbReference type="Pfam" id="PF05138">
    <property type="entry name" value="PaaA_PaaC"/>
    <property type="match status" value="1"/>
</dbReference>
<accession>A0A0A2N0C6</accession>
<dbReference type="Gene3D" id="1.20.1260.10">
    <property type="match status" value="1"/>
</dbReference>
<dbReference type="InterPro" id="IPR009078">
    <property type="entry name" value="Ferritin-like_SF"/>
</dbReference>
<dbReference type="InterPro" id="IPR011882">
    <property type="entry name" value="PaaC"/>
</dbReference>
<evidence type="ECO:0000313" key="1">
    <source>
        <dbReference type="EMBL" id="PWE15686.1"/>
    </source>
</evidence>
<evidence type="ECO:0000313" key="5">
    <source>
        <dbReference type="Proteomes" id="UP001211866"/>
    </source>
</evidence>
<dbReference type="InterPro" id="IPR007814">
    <property type="entry name" value="PaaA_PaaC"/>
</dbReference>
<dbReference type="GO" id="GO:0097266">
    <property type="term" value="F:phenylacetyl-CoA 1,2-epoxidase activity"/>
    <property type="evidence" value="ECO:0007669"/>
    <property type="project" value="UniProtKB-EC"/>
</dbReference>
<protein>
    <submittedName>
        <fullName evidence="2">Phenylacetate-CoA oxygenase subunit PaaC</fullName>
        <ecNumber evidence="2">1.14.13.149</ecNumber>
    </submittedName>
    <submittedName>
        <fullName evidence="1">Phenylacetate-CoA oxygenase subunit PaaI</fullName>
    </submittedName>
</protein>
<evidence type="ECO:0000313" key="2">
    <source>
        <dbReference type="EMBL" id="UPL22790.1"/>
    </source>
</evidence>
<reference evidence="1 4" key="1">
    <citation type="submission" date="2018-05" db="EMBL/GenBank/DDBJ databases">
        <title>Genome Sequence of an Efficient Indole-Degrading Bacterium, Alcaligenes sp.YBY.</title>
        <authorList>
            <person name="Yang B."/>
        </authorList>
    </citation>
    <scope>NUCLEOTIDE SEQUENCE [LARGE SCALE GENOMIC DNA]</scope>
    <source>
        <strain evidence="1 4">YBY</strain>
    </source>
</reference>
<dbReference type="PANTHER" id="PTHR30458:SF0">
    <property type="entry name" value="1,2-PHENYLACETYL-COA EPOXIDASE, SUBUNIT C"/>
    <property type="match status" value="1"/>
</dbReference>
<dbReference type="RefSeq" id="WP_035272706.1">
    <property type="nucleotide sequence ID" value="NZ_CAXOJJ010000003.1"/>
</dbReference>
<dbReference type="STRING" id="511.UZ73_02255"/>